<dbReference type="RefSeq" id="WP_330198852.1">
    <property type="nucleotide sequence ID" value="NZ_JAZDRP010000004.1"/>
</dbReference>
<keyword evidence="2 4" id="KW-0732">Signal</keyword>
<evidence type="ECO:0000259" key="5">
    <source>
        <dbReference type="SMART" id="SM00858"/>
    </source>
</evidence>
<gene>
    <name evidence="6" type="primary">flgA</name>
    <name evidence="6" type="ORF">V0U79_07405</name>
</gene>
<keyword evidence="6" id="KW-0969">Cilium</keyword>
<keyword evidence="7" id="KW-1185">Reference proteome</keyword>
<dbReference type="PANTHER" id="PTHR36307:SF1">
    <property type="entry name" value="FLAGELLA BASAL BODY P-RING FORMATION PROTEIN FLGA"/>
    <property type="match status" value="1"/>
</dbReference>
<feature type="domain" description="SAF" evidence="5">
    <location>
        <begin position="179"/>
        <end position="241"/>
    </location>
</feature>
<evidence type="ECO:0000313" key="6">
    <source>
        <dbReference type="EMBL" id="MEE2526189.1"/>
    </source>
</evidence>
<dbReference type="Pfam" id="PF13144">
    <property type="entry name" value="ChapFlgA"/>
    <property type="match status" value="1"/>
</dbReference>
<evidence type="ECO:0000256" key="1">
    <source>
        <dbReference type="ARBA" id="ARBA00004418"/>
    </source>
</evidence>
<dbReference type="Gene3D" id="3.90.1210.10">
    <property type="entry name" value="Antifreeze-like/N-acetylneuraminic acid synthase C-terminal domain"/>
    <property type="match status" value="1"/>
</dbReference>
<dbReference type="NCBIfam" id="TIGR03170">
    <property type="entry name" value="flgA_cterm"/>
    <property type="match status" value="1"/>
</dbReference>
<reference evidence="6 7" key="1">
    <citation type="submission" date="2024-01" db="EMBL/GenBank/DDBJ databases">
        <title>Hyphobacterium bacterium isolated from marine sediment.</title>
        <authorList>
            <person name="Zhao S."/>
        </authorList>
    </citation>
    <scope>NUCLEOTIDE SEQUENCE [LARGE SCALE GENOMIC DNA]</scope>
    <source>
        <strain evidence="7">HN65</strain>
    </source>
</reference>
<dbReference type="PANTHER" id="PTHR36307">
    <property type="entry name" value="FLAGELLA BASAL BODY P-RING FORMATION PROTEIN FLGA"/>
    <property type="match status" value="1"/>
</dbReference>
<feature type="chain" id="PRO_5045962538" evidence="4">
    <location>
        <begin position="22"/>
        <end position="308"/>
    </location>
</feature>
<evidence type="ECO:0000256" key="4">
    <source>
        <dbReference type="SAM" id="SignalP"/>
    </source>
</evidence>
<feature type="signal peptide" evidence="4">
    <location>
        <begin position="1"/>
        <end position="21"/>
    </location>
</feature>
<evidence type="ECO:0000313" key="7">
    <source>
        <dbReference type="Proteomes" id="UP001354971"/>
    </source>
</evidence>
<comment type="caution">
    <text evidence="6">The sequence shown here is derived from an EMBL/GenBank/DDBJ whole genome shotgun (WGS) entry which is preliminary data.</text>
</comment>
<keyword evidence="6" id="KW-0966">Cell projection</keyword>
<dbReference type="InterPro" id="IPR039246">
    <property type="entry name" value="Flagellar_FlgA"/>
</dbReference>
<name>A0ABU7LQK0_9PROT</name>
<dbReference type="CDD" id="cd11614">
    <property type="entry name" value="SAF_CpaB_FlgA_like"/>
    <property type="match status" value="1"/>
</dbReference>
<keyword evidence="3" id="KW-0574">Periplasm</keyword>
<dbReference type="InterPro" id="IPR017585">
    <property type="entry name" value="SAF_FlgA"/>
</dbReference>
<evidence type="ECO:0000256" key="3">
    <source>
        <dbReference type="ARBA" id="ARBA00022764"/>
    </source>
</evidence>
<dbReference type="Gene3D" id="2.30.30.760">
    <property type="match status" value="1"/>
</dbReference>
<comment type="subcellular location">
    <subcellularLocation>
        <location evidence="1">Periplasm</location>
    </subcellularLocation>
</comment>
<organism evidence="6 7">
    <name type="scientific">Hyphobacterium lacteum</name>
    <dbReference type="NCBI Taxonomy" id="3116575"/>
    <lineage>
        <taxon>Bacteria</taxon>
        <taxon>Pseudomonadati</taxon>
        <taxon>Pseudomonadota</taxon>
        <taxon>Alphaproteobacteria</taxon>
        <taxon>Maricaulales</taxon>
        <taxon>Maricaulaceae</taxon>
        <taxon>Hyphobacterium</taxon>
    </lineage>
</organism>
<accession>A0ABU7LQK0</accession>
<dbReference type="EMBL" id="JAZDRP010000004">
    <property type="protein sequence ID" value="MEE2526189.1"/>
    <property type="molecule type" value="Genomic_DNA"/>
</dbReference>
<dbReference type="Proteomes" id="UP001354971">
    <property type="component" value="Unassembled WGS sequence"/>
</dbReference>
<protein>
    <submittedName>
        <fullName evidence="6">Flagellar basal body P-ring formation chaperone FlgA</fullName>
    </submittedName>
</protein>
<proteinExistence type="predicted"/>
<keyword evidence="6" id="KW-0282">Flagellum</keyword>
<evidence type="ECO:0000256" key="2">
    <source>
        <dbReference type="ARBA" id="ARBA00022729"/>
    </source>
</evidence>
<dbReference type="SMART" id="SM00858">
    <property type="entry name" value="SAF"/>
    <property type="match status" value="1"/>
</dbReference>
<dbReference type="InterPro" id="IPR013974">
    <property type="entry name" value="SAF"/>
</dbReference>
<sequence>MRTVLFALALVLAPPPQLAFADDPVMLRETLRVDGPVITLGDLFAIDGEAASVVIARAPEPGRRTSIDPNYVRNQAFEHGLSWSNPNRLPRITVERASRIIDTDIIAEMVAGELYSRDGNEYDVALSGVTALHAPLDSSGLPQIISFDHAASSGVFQAELIAYEGAAPIRINGRAYATIEVPVLTRAIPAGHVISDGDLDWQSVRADRLRADAITSPDMMIGQEARRALRPGEAVRGYDLQSPVVVHRGDIVSLVFNVPGLTLTARARALEDAGSDEIARFVNLQSNRTVDAMVEGPGRARVVTAGPS</sequence>